<evidence type="ECO:0000313" key="2">
    <source>
        <dbReference type="Proteomes" id="UP000789702"/>
    </source>
</evidence>
<sequence length="176" mass="19271">VLKFFSLKTHKIIKSTEFEDDGNIVSLNCNERVIVVSLGNPAKLHVISSSTLLPLPFSPLQDVATHPSTRVPVFALGPRLLAYATTSHPPENNVKKDGYVMSDSDEEVRAMGKYRVAKDVAKEVVNGVKLLGDYGYQTLSSYFNNSNPQTSSSIKSQPTMPININNHADAMGHVSR</sequence>
<dbReference type="Proteomes" id="UP000789702">
    <property type="component" value="Unassembled WGS sequence"/>
</dbReference>
<name>A0ACA9QR36_9GLOM</name>
<proteinExistence type="predicted"/>
<dbReference type="EMBL" id="CAJVPU010052003">
    <property type="protein sequence ID" value="CAG8762357.1"/>
    <property type="molecule type" value="Genomic_DNA"/>
</dbReference>
<keyword evidence="2" id="KW-1185">Reference proteome</keyword>
<evidence type="ECO:0000313" key="1">
    <source>
        <dbReference type="EMBL" id="CAG8762357.1"/>
    </source>
</evidence>
<reference evidence="1" key="1">
    <citation type="submission" date="2021-06" db="EMBL/GenBank/DDBJ databases">
        <authorList>
            <person name="Kallberg Y."/>
            <person name="Tangrot J."/>
            <person name="Rosling A."/>
        </authorList>
    </citation>
    <scope>NUCLEOTIDE SEQUENCE</scope>
    <source>
        <strain evidence="1">IL203A</strain>
    </source>
</reference>
<gene>
    <name evidence="1" type="ORF">DHETER_LOCUS15339</name>
</gene>
<protein>
    <submittedName>
        <fullName evidence="1">11174_t:CDS:1</fullName>
    </submittedName>
</protein>
<accession>A0ACA9QR36</accession>
<organism evidence="1 2">
    <name type="scientific">Dentiscutata heterogama</name>
    <dbReference type="NCBI Taxonomy" id="1316150"/>
    <lineage>
        <taxon>Eukaryota</taxon>
        <taxon>Fungi</taxon>
        <taxon>Fungi incertae sedis</taxon>
        <taxon>Mucoromycota</taxon>
        <taxon>Glomeromycotina</taxon>
        <taxon>Glomeromycetes</taxon>
        <taxon>Diversisporales</taxon>
        <taxon>Gigasporaceae</taxon>
        <taxon>Dentiscutata</taxon>
    </lineage>
</organism>
<comment type="caution">
    <text evidence="1">The sequence shown here is derived from an EMBL/GenBank/DDBJ whole genome shotgun (WGS) entry which is preliminary data.</text>
</comment>
<feature type="non-terminal residue" evidence="1">
    <location>
        <position position="1"/>
    </location>
</feature>
<feature type="non-terminal residue" evidence="1">
    <location>
        <position position="176"/>
    </location>
</feature>